<feature type="region of interest" description="Disordered" evidence="3">
    <location>
        <begin position="408"/>
        <end position="431"/>
    </location>
</feature>
<feature type="transmembrane region" description="Helical" evidence="4">
    <location>
        <begin position="153"/>
        <end position="175"/>
    </location>
</feature>
<protein>
    <recommendedName>
        <fullName evidence="7">Major facilitator superfamily (MFS) profile domain-containing protein</fullName>
    </recommendedName>
</protein>
<evidence type="ECO:0000313" key="6">
    <source>
        <dbReference type="Proteomes" id="UP000696485"/>
    </source>
</evidence>
<dbReference type="EMBL" id="JAAAUY010000447">
    <property type="protein sequence ID" value="KAF9329783.1"/>
    <property type="molecule type" value="Genomic_DNA"/>
</dbReference>
<dbReference type="GO" id="GO:0016020">
    <property type="term" value="C:membrane"/>
    <property type="evidence" value="ECO:0007669"/>
    <property type="project" value="UniProtKB-SubCell"/>
</dbReference>
<reference evidence="5" key="1">
    <citation type="journal article" date="2020" name="Fungal Divers.">
        <title>Resolving the Mortierellaceae phylogeny through synthesis of multi-gene phylogenetics and phylogenomics.</title>
        <authorList>
            <person name="Vandepol N."/>
            <person name="Liber J."/>
            <person name="Desiro A."/>
            <person name="Na H."/>
            <person name="Kennedy M."/>
            <person name="Barry K."/>
            <person name="Grigoriev I.V."/>
            <person name="Miller A.N."/>
            <person name="O'Donnell K."/>
            <person name="Stajich J.E."/>
            <person name="Bonito G."/>
        </authorList>
    </citation>
    <scope>NUCLEOTIDE SEQUENCE</scope>
    <source>
        <strain evidence="5">NVP1</strain>
    </source>
</reference>
<feature type="transmembrane region" description="Helical" evidence="4">
    <location>
        <begin position="254"/>
        <end position="274"/>
    </location>
</feature>
<dbReference type="InterPro" id="IPR036259">
    <property type="entry name" value="MFS_trans_sf"/>
</dbReference>
<feature type="transmembrane region" description="Helical" evidence="4">
    <location>
        <begin position="318"/>
        <end position="338"/>
    </location>
</feature>
<feature type="region of interest" description="Disordered" evidence="3">
    <location>
        <begin position="1"/>
        <end position="79"/>
    </location>
</feature>
<feature type="region of interest" description="Disordered" evidence="3">
    <location>
        <begin position="725"/>
        <end position="767"/>
    </location>
</feature>
<evidence type="ECO:0000256" key="3">
    <source>
        <dbReference type="SAM" id="MobiDB-lite"/>
    </source>
</evidence>
<dbReference type="PANTHER" id="PTHR11360">
    <property type="entry name" value="MONOCARBOXYLATE TRANSPORTER"/>
    <property type="match status" value="1"/>
</dbReference>
<dbReference type="CDD" id="cd17353">
    <property type="entry name" value="MFS_OFA_like"/>
    <property type="match status" value="1"/>
</dbReference>
<feature type="transmembrane region" description="Helical" evidence="4">
    <location>
        <begin position="516"/>
        <end position="535"/>
    </location>
</feature>
<dbReference type="InterPro" id="IPR011701">
    <property type="entry name" value="MFS"/>
</dbReference>
<feature type="compositionally biased region" description="Low complexity" evidence="3">
    <location>
        <begin position="739"/>
        <end position="752"/>
    </location>
</feature>
<organism evidence="5 6">
    <name type="scientific">Podila minutissima</name>
    <dbReference type="NCBI Taxonomy" id="64525"/>
    <lineage>
        <taxon>Eukaryota</taxon>
        <taxon>Fungi</taxon>
        <taxon>Fungi incertae sedis</taxon>
        <taxon>Mucoromycota</taxon>
        <taxon>Mortierellomycotina</taxon>
        <taxon>Mortierellomycetes</taxon>
        <taxon>Mortierellales</taxon>
        <taxon>Mortierellaceae</taxon>
        <taxon>Podila</taxon>
    </lineage>
</organism>
<keyword evidence="4" id="KW-0472">Membrane</keyword>
<evidence type="ECO:0000256" key="1">
    <source>
        <dbReference type="ARBA" id="ARBA00004141"/>
    </source>
</evidence>
<feature type="transmembrane region" description="Helical" evidence="4">
    <location>
        <begin position="608"/>
        <end position="632"/>
    </location>
</feature>
<dbReference type="AlphaFoldDB" id="A0A9P5SK33"/>
<comment type="subcellular location">
    <subcellularLocation>
        <location evidence="1">Membrane</location>
        <topology evidence="1">Multi-pass membrane protein</topology>
    </subcellularLocation>
</comment>
<keyword evidence="6" id="KW-1185">Reference proteome</keyword>
<dbReference type="Pfam" id="PF07690">
    <property type="entry name" value="MFS_1"/>
    <property type="match status" value="1"/>
</dbReference>
<evidence type="ECO:0000256" key="4">
    <source>
        <dbReference type="SAM" id="Phobius"/>
    </source>
</evidence>
<gene>
    <name evidence="5" type="ORF">BG006_007177</name>
</gene>
<dbReference type="Proteomes" id="UP000696485">
    <property type="component" value="Unassembled WGS sequence"/>
</dbReference>
<accession>A0A9P5SK33</accession>
<feature type="transmembrane region" description="Helical" evidence="4">
    <location>
        <begin position="644"/>
        <end position="668"/>
    </location>
</feature>
<feature type="transmembrane region" description="Helical" evidence="4">
    <location>
        <begin position="572"/>
        <end position="596"/>
    </location>
</feature>
<dbReference type="InterPro" id="IPR050327">
    <property type="entry name" value="Proton-linked_MCT"/>
</dbReference>
<evidence type="ECO:0000313" key="5">
    <source>
        <dbReference type="EMBL" id="KAF9329783.1"/>
    </source>
</evidence>
<comment type="caution">
    <text evidence="5">The sequence shown here is derived from an EMBL/GenBank/DDBJ whole genome shotgun (WGS) entry which is preliminary data.</text>
</comment>
<feature type="transmembrane region" description="Helical" evidence="4">
    <location>
        <begin position="483"/>
        <end position="504"/>
    </location>
</feature>
<dbReference type="SUPFAM" id="SSF103473">
    <property type="entry name" value="MFS general substrate transporter"/>
    <property type="match status" value="1"/>
</dbReference>
<dbReference type="PANTHER" id="PTHR11360:SF317">
    <property type="entry name" value="MAJOR FACILITATOR SUPERFAMILY (MFS) PROFILE DOMAIN-CONTAINING PROTEIN-RELATED"/>
    <property type="match status" value="1"/>
</dbReference>
<comment type="similarity">
    <text evidence="2">Belongs to the major facilitator superfamily. Monocarboxylate porter (TC 2.A.1.13) family.</text>
</comment>
<feature type="compositionally biased region" description="Basic residues" evidence="3">
    <location>
        <begin position="38"/>
        <end position="47"/>
    </location>
</feature>
<evidence type="ECO:0000256" key="2">
    <source>
        <dbReference type="ARBA" id="ARBA00006727"/>
    </source>
</evidence>
<proteinExistence type="inferred from homology"/>
<feature type="compositionally biased region" description="Polar residues" evidence="3">
    <location>
        <begin position="1"/>
        <end position="35"/>
    </location>
</feature>
<feature type="transmembrane region" description="Helical" evidence="4">
    <location>
        <begin position="227"/>
        <end position="248"/>
    </location>
</feature>
<feature type="transmembrane region" description="Helical" evidence="4">
    <location>
        <begin position="195"/>
        <end position="215"/>
    </location>
</feature>
<sequence length="767" mass="83169">MENNNHSTLHESYSVSNGQKLQEQDALTGSTQASSKGLGRRASKGSHLRQGLDRLHTKNLTQKPPSGHGDFSEKNNMDYLHPPHTSFNPDKKRPTTSALTTSICSTIEPGDCTSFSGVSRTIYRHYSYVDYNRSEEQLTREKFIFGSIPFSRWYFLPAAFFFQAVCGTLYAWSVFNNLIDNELYGTEDGSPTNVHMAAITFYISLGCFGVSSSTMGPWLERNGPRKAGLYGASLFLTGNLITAIGIHVKHISLVYIGYGIFGGLGLGISYISPVSALQKWFPDRRGVAAGLAVSGFGAGSIVMAKIPDPLAGAVGLPLTFVILGLAYFIVMVICAFVFRVPPPGYIVNGLDVYAVRVDLDEEEEVDETATQTDGRDHQGLKHITIVDHRAASNVSDIYGAQGAGAGAGANGSTTSLHPLNPGPRRSLDDSPISPVSVSATMVPTISMNTSRRNSTRSVAARTGYDPSVSINLMDAFYSREFRLMYIMFLGNTMAGVVIISRLANIATDIFGHSKDSASTIVSINGGFNLVGRLLFASLSDRIGRKNSYMIMLGSQSIILACLPVIMYTNTNWAFLTTVWILTSCYGGGFGCIPAFLCDMFGPSNIGPLHGVILTSWSLSSVGAGLLFTAIYNRLLDNGHTIHDTFIYIVNLHWILAGTLVGLFVTLFVRTGIRDRLLPAVPGEFFHSRIFGRILRFGRFGARWVSKEQEQEEWAAYVLQRQLEEENGSMGGGRQRTRASSGISGTKGSSGSSGEKDAKRSGSGSKFP</sequence>
<keyword evidence="4" id="KW-0812">Transmembrane</keyword>
<evidence type="ECO:0008006" key="7">
    <source>
        <dbReference type="Google" id="ProtNLM"/>
    </source>
</evidence>
<keyword evidence="4" id="KW-1133">Transmembrane helix</keyword>
<dbReference type="GO" id="GO:0022857">
    <property type="term" value="F:transmembrane transporter activity"/>
    <property type="evidence" value="ECO:0007669"/>
    <property type="project" value="InterPro"/>
</dbReference>
<feature type="transmembrane region" description="Helical" evidence="4">
    <location>
        <begin position="286"/>
        <end position="306"/>
    </location>
</feature>
<name>A0A9P5SK33_9FUNG</name>
<dbReference type="Gene3D" id="1.20.1250.20">
    <property type="entry name" value="MFS general substrate transporter like domains"/>
    <property type="match status" value="2"/>
</dbReference>
<feature type="transmembrane region" description="Helical" evidence="4">
    <location>
        <begin position="547"/>
        <end position="566"/>
    </location>
</feature>